<evidence type="ECO:0000256" key="10">
    <source>
        <dbReference type="ARBA" id="ARBA00068521"/>
    </source>
</evidence>
<dbReference type="GO" id="GO:0008380">
    <property type="term" value="P:RNA splicing"/>
    <property type="evidence" value="ECO:0007669"/>
    <property type="project" value="UniProtKB-KW"/>
</dbReference>
<dbReference type="SUPFAM" id="SSF50978">
    <property type="entry name" value="WD40 repeat-like"/>
    <property type="match status" value="1"/>
</dbReference>
<evidence type="ECO:0000256" key="4">
    <source>
        <dbReference type="ARBA" id="ARBA00022728"/>
    </source>
</evidence>
<dbReference type="Pfam" id="PF10433">
    <property type="entry name" value="Beta-prop_RSE1_1st"/>
    <property type="match status" value="1"/>
</dbReference>
<evidence type="ECO:0000259" key="12">
    <source>
        <dbReference type="Pfam" id="PF10433"/>
    </source>
</evidence>
<dbReference type="Pfam" id="PF03178">
    <property type="entry name" value="CPSF_A"/>
    <property type="match status" value="1"/>
</dbReference>
<dbReference type="InterPro" id="IPR018846">
    <property type="entry name" value="Beta-prop_RSE1/DDB1/CPSF1_1st"/>
</dbReference>
<dbReference type="EMBL" id="SPOF01000009">
    <property type="protein sequence ID" value="TIB14901.1"/>
    <property type="molecule type" value="Genomic_DNA"/>
</dbReference>
<dbReference type="Proteomes" id="UP000306954">
    <property type="component" value="Unassembled WGS sequence"/>
</dbReference>
<keyword evidence="6" id="KW-0539">Nucleus</keyword>
<protein>
    <recommendedName>
        <fullName evidence="8">Pre-mRNA-splicing factor RSE1</fullName>
    </recommendedName>
    <alternativeName>
        <fullName evidence="10">Pre-mRNA-splicing factor rse1</fullName>
    </alternativeName>
</protein>
<feature type="domain" description="RSE1/DDB1/CPSF1 C-terminal" evidence="11">
    <location>
        <begin position="856"/>
        <end position="1174"/>
    </location>
</feature>
<dbReference type="Pfam" id="PF07065">
    <property type="entry name" value="D123"/>
    <property type="match status" value="1"/>
</dbReference>
<dbReference type="FunFam" id="2.130.10.10:FF:000628">
    <property type="entry name" value="Pre-mRNA-splicing factor RSE1"/>
    <property type="match status" value="1"/>
</dbReference>
<name>A0A4T0IAQ1_WALIC</name>
<dbReference type="GO" id="GO:0005681">
    <property type="term" value="C:spliceosomal complex"/>
    <property type="evidence" value="ECO:0007669"/>
    <property type="project" value="UniProtKB-KW"/>
</dbReference>
<keyword evidence="3" id="KW-0507">mRNA processing</keyword>
<feature type="domain" description="RSE1/DDB1/CPSF1 first beta-propeller" evidence="12">
    <location>
        <begin position="17"/>
        <end position="382"/>
    </location>
</feature>
<evidence type="ECO:0000313" key="15">
    <source>
        <dbReference type="Proteomes" id="UP000306954"/>
    </source>
</evidence>
<comment type="similarity">
    <text evidence="7">Belongs to the RSE1 family.</text>
</comment>
<dbReference type="InterPro" id="IPR050358">
    <property type="entry name" value="RSE1/DDB1/CFT1"/>
</dbReference>
<evidence type="ECO:0000256" key="9">
    <source>
        <dbReference type="ARBA" id="ARBA00055157"/>
    </source>
</evidence>
<evidence type="ECO:0000256" key="1">
    <source>
        <dbReference type="ARBA" id="ARBA00004123"/>
    </source>
</evidence>
<evidence type="ECO:0000256" key="7">
    <source>
        <dbReference type="ARBA" id="ARBA00038266"/>
    </source>
</evidence>
<dbReference type="Gene3D" id="2.130.10.10">
    <property type="entry name" value="YVTN repeat-like/Quinoprotein amine dehydrogenase"/>
    <property type="match status" value="3"/>
</dbReference>
<evidence type="ECO:0000313" key="14">
    <source>
        <dbReference type="EMBL" id="TIB14901.1"/>
    </source>
</evidence>
<keyword evidence="5" id="KW-0508">mRNA splicing</keyword>
<evidence type="ECO:0000259" key="13">
    <source>
        <dbReference type="Pfam" id="PF23726"/>
    </source>
</evidence>
<accession>A0A4T0IAQ1</accession>
<comment type="function">
    <text evidence="9">Involved in pre-mRNA splicing and cell cycle control.</text>
</comment>
<evidence type="ECO:0000256" key="6">
    <source>
        <dbReference type="ARBA" id="ARBA00023242"/>
    </source>
</evidence>
<dbReference type="GO" id="GO:0003676">
    <property type="term" value="F:nucleic acid binding"/>
    <property type="evidence" value="ECO:0007669"/>
    <property type="project" value="InterPro"/>
</dbReference>
<evidence type="ECO:0000259" key="11">
    <source>
        <dbReference type="Pfam" id="PF03178"/>
    </source>
</evidence>
<gene>
    <name evidence="14" type="ORF">E3P90_01129</name>
</gene>
<dbReference type="InterPro" id="IPR004871">
    <property type="entry name" value="RSE1/DDB1/CPSF1_C"/>
</dbReference>
<comment type="subcellular location">
    <subcellularLocation>
        <location evidence="1">Nucleus</location>
    </subcellularLocation>
</comment>
<dbReference type="InterPro" id="IPR015943">
    <property type="entry name" value="WD40/YVTN_repeat-like_dom_sf"/>
</dbReference>
<proteinExistence type="inferred from homology"/>
<comment type="caution">
    <text evidence="14">The sequence shown here is derived from an EMBL/GenBank/DDBJ whole genome shotgun (WGS) entry which is preliminary data.</text>
</comment>
<evidence type="ECO:0000256" key="5">
    <source>
        <dbReference type="ARBA" id="ARBA00023187"/>
    </source>
</evidence>
<dbReference type="InterPro" id="IPR009772">
    <property type="entry name" value="CDC123"/>
</dbReference>
<feature type="domain" description="RSE1/DDB1/CPSF1 second beta-propeller" evidence="13">
    <location>
        <begin position="464"/>
        <end position="779"/>
    </location>
</feature>
<organism evidence="14 15">
    <name type="scientific">Wallemia ichthyophaga</name>
    <dbReference type="NCBI Taxonomy" id="245174"/>
    <lineage>
        <taxon>Eukaryota</taxon>
        <taxon>Fungi</taxon>
        <taxon>Dikarya</taxon>
        <taxon>Basidiomycota</taxon>
        <taxon>Wallemiomycotina</taxon>
        <taxon>Wallemiomycetes</taxon>
        <taxon>Wallemiales</taxon>
        <taxon>Wallemiaceae</taxon>
        <taxon>Wallemia</taxon>
    </lineage>
</organism>
<evidence type="ECO:0000256" key="8">
    <source>
        <dbReference type="ARBA" id="ARBA00040134"/>
    </source>
</evidence>
<keyword evidence="4" id="KW-0747">Spliceosome</keyword>
<dbReference type="PANTHER" id="PTHR10644">
    <property type="entry name" value="DNA REPAIR/RNA PROCESSING CPSF FAMILY"/>
    <property type="match status" value="1"/>
</dbReference>
<dbReference type="FunFam" id="2.130.10.10:FF:001143">
    <property type="entry name" value="Pre-mRNA-splicing factor rse-1, putative"/>
    <property type="match status" value="1"/>
</dbReference>
<sequence length="1541" mass="172264">MSTLHLYNLTLEEPQKINESIVGQFSGSKSQEIAINKSNILEIYKLNLDTIKLELITSYRLFSIIRSIQSFKLTGSKKDFIVLTSDSGNLTVLELVAEKLVVLHCETYGKSGIRRIIPGQFLTCDPKGRSLMIASLDKSKLVYILNRDNHANLTLSSPLEANRSHCITHHISAVDTGYENPQFAALETDYEELDQDPSGEALINSNKLITFYELDLGLNHVLKKWSEPTDPKANMLIQVPGGQSASTDAFDGPSGVLIATVDYLIWYRPQADPHRVPIPKRDHPLDNNSSEGTIIISAVLHKMKGAFFFLLQSEQGDIFKLTMELNGEDVISMRIKYFDTIPPSTSLNILKSGYLFASSEFSNHKLYQFQKLGDDDNELEYSSSSYENNGMPSLENPLPIDSVYFTQRPLDNLVPVDDRQSLAPILDAKVQSIYSGDTPQIYTASGVGSRSTLRVMRHGLDVVEAVSSELPAPPNGIWTLKQTSSDSYHSLIVLSFVNGTLVLGIGESIEEVSDTGMDTSASTLSVDQMGDDTILQVVPHGIRHILGDKRVNQWKAPSGTYVTASTTNSRQVCIALSNGELIYFEMDNAGQLNEFQDRKSMESTVSTISIGEVPEGRQRCPFLALGCDDQTVRIISLDPESTLEVVSVQAVTAQPYSICVAEIFDKSLDKYNPTLFVNIGLMNGVLLRTVLDTVNGSLTDTRTRFLGNKPVSLRRVMVDKQQAVLSLSTRTHLNYAHGDQMYFTPLLYEPLDQVSSFNAELCPDGLIGISDTVLRIFTLPNIGQRMKQDSVGLSYTPRKLLLHPTAPFFLTIESDHRTISKGRQSELLTQKGYNPSAYHHNSLQFGNIRTEAGDWASCVRLIDPVTLNTVNKVELDNNEAAFSAEFVQWIGQEDEVHLVVGTAKDRVMMPQSHKEAYLRVYKVTDDSQLELLHKTDVDDVPYALHAFKGRLLAGVGKALRLYELGKKRLLRKCENKSFAAGVVNLNVIGSRIYVGDMQESVSFAVYKAPENRLLVFADDILPRWTTTATPVDYDTVAGGDKFGNIFVTRVDRSTSDWVDEDESGGGLMHSRGLYHGAPNRSRLLAHFHVGDIITSITRSQLSAGGRDVLVYTGLHGTVGMIVPFASKEDIEFMSTLELHMRQEAPSLVGRNHLGFRSYYVPCKAFVDGDLCELYAGLPVTKQQVIANELDRTSGEFLNYIIVTTASVILANLHRHKGIYCADMEEIIPLLYKQDVLNCQFSKWHSKYRKLSSKAKVVPLSSDFIEYLNSDGIVMPAECNQVEDNDDSDEEQVESPTFPEISNEIRATIEKYGTVIPKLNWSTPIDSRWINPTNTISCTTLDEVYMLLKSSDFIAGELAGQAFEECVDGPPIEIEWELALKQHIEISRNQEFRVFVRDNRIVGICQRDLNFYDFLQDTQTQDQLKKLIEKFWLDHIRDTFSSNNYAVDVYINQHDRVILVDFNVYALRTDSLLFSYEELSELAQSDAFPFKVIDTPADPLAQTGSYYASSAVPKDLIEASQGKNAMEFQQTWNELIDSSRKA</sequence>
<reference evidence="14 15" key="1">
    <citation type="submission" date="2019-03" db="EMBL/GenBank/DDBJ databases">
        <title>Sequencing 23 genomes of Wallemia ichthyophaga.</title>
        <authorList>
            <person name="Gostincar C."/>
        </authorList>
    </citation>
    <scope>NUCLEOTIDE SEQUENCE [LARGE SCALE GENOMIC DNA]</scope>
    <source>
        <strain evidence="14 15">EXF-8621</strain>
    </source>
</reference>
<dbReference type="InterPro" id="IPR036322">
    <property type="entry name" value="WD40_repeat_dom_sf"/>
</dbReference>
<dbReference type="FunFam" id="2.130.10.10:FF:000031">
    <property type="entry name" value="Splicing factor 3b subunit 3"/>
    <property type="match status" value="1"/>
</dbReference>
<comment type="subunit">
    <text evidence="2">Associated with the spliceosome.</text>
</comment>
<evidence type="ECO:0000256" key="2">
    <source>
        <dbReference type="ARBA" id="ARBA00011524"/>
    </source>
</evidence>
<dbReference type="GO" id="GO:0006397">
    <property type="term" value="P:mRNA processing"/>
    <property type="evidence" value="ECO:0007669"/>
    <property type="project" value="UniProtKB-KW"/>
</dbReference>
<evidence type="ECO:0000256" key="3">
    <source>
        <dbReference type="ARBA" id="ARBA00022664"/>
    </source>
</evidence>
<dbReference type="Pfam" id="PF23726">
    <property type="entry name" value="Beta-prop_RSE1_2nd"/>
    <property type="match status" value="1"/>
</dbReference>
<dbReference type="InterPro" id="IPR058543">
    <property type="entry name" value="Beta-prop_RSE1/DDB1/CPSF1_2nd"/>
</dbReference>